<proteinExistence type="predicted"/>
<keyword evidence="4" id="KW-0472">Membrane</keyword>
<dbReference type="Proteomes" id="UP000778523">
    <property type="component" value="Unassembled WGS sequence"/>
</dbReference>
<dbReference type="PANTHER" id="PTHR45138">
    <property type="entry name" value="REGULATORY COMPONENTS OF SENSORY TRANSDUCTION SYSTEM"/>
    <property type="match status" value="1"/>
</dbReference>
<evidence type="ECO:0000313" key="6">
    <source>
        <dbReference type="EMBL" id="NSL53803.1"/>
    </source>
</evidence>
<comment type="caution">
    <text evidence="6">The sequence shown here is derived from an EMBL/GenBank/DDBJ whole genome shotgun (WGS) entry which is preliminary data.</text>
</comment>
<organism evidence="6 7">
    <name type="scientific">Uliginosibacterium aquaticum</name>
    <dbReference type="NCBI Taxonomy" id="2731212"/>
    <lineage>
        <taxon>Bacteria</taxon>
        <taxon>Pseudomonadati</taxon>
        <taxon>Pseudomonadota</taxon>
        <taxon>Betaproteobacteria</taxon>
        <taxon>Rhodocyclales</taxon>
        <taxon>Zoogloeaceae</taxon>
        <taxon>Uliginosibacterium</taxon>
    </lineage>
</organism>
<dbReference type="CDD" id="cd01949">
    <property type="entry name" value="GGDEF"/>
    <property type="match status" value="1"/>
</dbReference>
<gene>
    <name evidence="6" type="ORF">HJ583_002075</name>
</gene>
<feature type="transmembrane region" description="Helical" evidence="4">
    <location>
        <begin position="273"/>
        <end position="295"/>
    </location>
</feature>
<name>A0ABX2IDH6_9RHOO</name>
<dbReference type="InterPro" id="IPR043128">
    <property type="entry name" value="Rev_trsase/Diguanyl_cyclase"/>
</dbReference>
<dbReference type="Pfam" id="PF00990">
    <property type="entry name" value="GGDEF"/>
    <property type="match status" value="1"/>
</dbReference>
<keyword evidence="7" id="KW-1185">Reference proteome</keyword>
<dbReference type="SUPFAM" id="SSF55073">
    <property type="entry name" value="Nucleotide cyclase"/>
    <property type="match status" value="1"/>
</dbReference>
<dbReference type="CDD" id="cd12915">
    <property type="entry name" value="PDC2_DGC_like"/>
    <property type="match status" value="1"/>
</dbReference>
<evidence type="ECO:0000256" key="2">
    <source>
        <dbReference type="ARBA" id="ARBA00034247"/>
    </source>
</evidence>
<sequence>MRLVLLAALISVLVISLAGVALWQEKQRYRERASVATGNIARLLDQQISGVIDKIDLSLQTSSKIYAAMLDEGAFDAAHLNQHLAAQEALLPEIVSLRITDAKGIVRYGRGVPAEGSVDVSDRSYFAEARNDAADRLIVHGPFLARISKTWVMVLARRLSKPDGSFAGVLYANLGCSYFESILSLASLGPNGAATIRTTDLALVHRFPDTRNAVGSKDVSAQLREVIAARPQGGEYLATTKLDGVERSNAYRRVERYPFYVIVGQATDDYLRAWRLSVLVISSLASLTLLVAWFATFRVYRSQIRLNEDIAQRTRIGEALERIIAERAQLYAELERRKDALEEANATLEQKVEERTLELSKANQALERFARRDTLTRLGNRLAADEHLHEEFLRMKRSGLAYSVLLIDIDHFKQVNDQFGHEQGDKVLRHVAHTLNHSCRATDFLARFGGEEFLVILPATAPAQAARVAEKMRQTLAEARIEPVGQITVSIGVAAAWPSDEDENAAVRQADENLYRAKSEGRNRVAEDVRLPPVSP</sequence>
<dbReference type="Gene3D" id="3.30.450.20">
    <property type="entry name" value="PAS domain"/>
    <property type="match status" value="2"/>
</dbReference>
<dbReference type="PANTHER" id="PTHR45138:SF9">
    <property type="entry name" value="DIGUANYLATE CYCLASE DGCM-RELATED"/>
    <property type="match status" value="1"/>
</dbReference>
<dbReference type="NCBIfam" id="TIGR00254">
    <property type="entry name" value="GGDEF"/>
    <property type="match status" value="1"/>
</dbReference>
<feature type="domain" description="GGDEF" evidence="5">
    <location>
        <begin position="400"/>
        <end position="530"/>
    </location>
</feature>
<dbReference type="Gene3D" id="3.30.70.270">
    <property type="match status" value="1"/>
</dbReference>
<evidence type="ECO:0000259" key="5">
    <source>
        <dbReference type="PROSITE" id="PS50887"/>
    </source>
</evidence>
<reference evidence="6 7" key="1">
    <citation type="submission" date="2020-06" db="EMBL/GenBank/DDBJ databases">
        <title>Draft genome of Uliginosibacterium sp. IMCC34675.</title>
        <authorList>
            <person name="Song J."/>
        </authorList>
    </citation>
    <scope>NUCLEOTIDE SEQUENCE [LARGE SCALE GENOMIC DNA]</scope>
    <source>
        <strain evidence="6 7">IMCC34675</strain>
    </source>
</reference>
<dbReference type="PROSITE" id="PS50887">
    <property type="entry name" value="GGDEF"/>
    <property type="match status" value="1"/>
</dbReference>
<evidence type="ECO:0000256" key="1">
    <source>
        <dbReference type="ARBA" id="ARBA00012528"/>
    </source>
</evidence>
<evidence type="ECO:0000256" key="3">
    <source>
        <dbReference type="SAM" id="Coils"/>
    </source>
</evidence>
<dbReference type="InterPro" id="IPR029787">
    <property type="entry name" value="Nucleotide_cyclase"/>
</dbReference>
<dbReference type="Pfam" id="PF22588">
    <property type="entry name" value="dCache_1_like"/>
    <property type="match status" value="1"/>
</dbReference>
<protein>
    <recommendedName>
        <fullName evidence="1">diguanylate cyclase</fullName>
        <ecNumber evidence="1">2.7.7.65</ecNumber>
    </recommendedName>
</protein>
<keyword evidence="4" id="KW-0812">Transmembrane</keyword>
<dbReference type="EMBL" id="JABCSC020000001">
    <property type="protein sequence ID" value="NSL53803.1"/>
    <property type="molecule type" value="Genomic_DNA"/>
</dbReference>
<keyword evidence="3" id="KW-0175">Coiled coil</keyword>
<dbReference type="EC" id="2.7.7.65" evidence="1"/>
<dbReference type="InterPro" id="IPR000160">
    <property type="entry name" value="GGDEF_dom"/>
</dbReference>
<evidence type="ECO:0000256" key="4">
    <source>
        <dbReference type="SAM" id="Phobius"/>
    </source>
</evidence>
<comment type="catalytic activity">
    <reaction evidence="2">
        <text>2 GTP = 3',3'-c-di-GMP + 2 diphosphate</text>
        <dbReference type="Rhea" id="RHEA:24898"/>
        <dbReference type="ChEBI" id="CHEBI:33019"/>
        <dbReference type="ChEBI" id="CHEBI:37565"/>
        <dbReference type="ChEBI" id="CHEBI:58805"/>
        <dbReference type="EC" id="2.7.7.65"/>
    </reaction>
</comment>
<keyword evidence="4" id="KW-1133">Transmembrane helix</keyword>
<feature type="coiled-coil region" evidence="3">
    <location>
        <begin position="324"/>
        <end position="365"/>
    </location>
</feature>
<accession>A0ABX2IDH6</accession>
<dbReference type="InterPro" id="IPR054327">
    <property type="entry name" value="His-kinase-like_sensor"/>
</dbReference>
<evidence type="ECO:0000313" key="7">
    <source>
        <dbReference type="Proteomes" id="UP000778523"/>
    </source>
</evidence>
<dbReference type="RefSeq" id="WP_170020093.1">
    <property type="nucleotide sequence ID" value="NZ_JABCSC020000001.1"/>
</dbReference>
<dbReference type="InterPro" id="IPR050469">
    <property type="entry name" value="Diguanylate_Cyclase"/>
</dbReference>
<dbReference type="CDD" id="cd12914">
    <property type="entry name" value="PDC1_DGC_like"/>
    <property type="match status" value="1"/>
</dbReference>
<dbReference type="SMART" id="SM00267">
    <property type="entry name" value="GGDEF"/>
    <property type="match status" value="1"/>
</dbReference>